<dbReference type="Proteomes" id="UP000193465">
    <property type="component" value="Unassembled WGS sequence"/>
</dbReference>
<feature type="compositionally biased region" description="Polar residues" evidence="1">
    <location>
        <begin position="288"/>
        <end position="302"/>
    </location>
</feature>
<feature type="region of interest" description="Disordered" evidence="1">
    <location>
        <begin position="266"/>
        <end position="302"/>
    </location>
</feature>
<dbReference type="InterPro" id="IPR051043">
    <property type="entry name" value="Sulfatase_Mod_Factor_Kinase"/>
</dbReference>
<dbReference type="SUPFAM" id="SSF56436">
    <property type="entry name" value="C-type lectin-like"/>
    <property type="match status" value="1"/>
</dbReference>
<keyword evidence="4" id="KW-1185">Reference proteome</keyword>
<evidence type="ECO:0000256" key="1">
    <source>
        <dbReference type="SAM" id="MobiDB-lite"/>
    </source>
</evidence>
<dbReference type="PANTHER" id="PTHR23150:SF19">
    <property type="entry name" value="FORMYLGLYCINE-GENERATING ENZYME"/>
    <property type="match status" value="1"/>
</dbReference>
<dbReference type="RefSeq" id="WP_085130009.1">
    <property type="nucleotide sequence ID" value="NZ_LQOT01000069.1"/>
</dbReference>
<dbReference type="InterPro" id="IPR042095">
    <property type="entry name" value="SUMF_sf"/>
</dbReference>
<dbReference type="Pfam" id="PF03781">
    <property type="entry name" value="FGE-sulfatase"/>
    <property type="match status" value="1"/>
</dbReference>
<dbReference type="STRING" id="188915.AWC02_17640"/>
<dbReference type="InterPro" id="IPR005532">
    <property type="entry name" value="SUMF_dom"/>
</dbReference>
<dbReference type="InterPro" id="IPR016187">
    <property type="entry name" value="CTDL_fold"/>
</dbReference>
<organism evidence="3 4">
    <name type="scientific">Mycolicibacter engbaekii</name>
    <dbReference type="NCBI Taxonomy" id="188915"/>
    <lineage>
        <taxon>Bacteria</taxon>
        <taxon>Bacillati</taxon>
        <taxon>Actinomycetota</taxon>
        <taxon>Actinomycetes</taxon>
        <taxon>Mycobacteriales</taxon>
        <taxon>Mycobacteriaceae</taxon>
        <taxon>Mycolicibacter</taxon>
    </lineage>
</organism>
<dbReference type="Gene3D" id="3.90.1580.10">
    <property type="entry name" value="paralog of FGE (formylglycine-generating enzyme)"/>
    <property type="match status" value="1"/>
</dbReference>
<gene>
    <name evidence="3" type="ORF">AWC02_17640</name>
</gene>
<proteinExistence type="predicted"/>
<reference evidence="3 4" key="1">
    <citation type="submission" date="2016-01" db="EMBL/GenBank/DDBJ databases">
        <title>The new phylogeny of the genus Mycobacterium.</title>
        <authorList>
            <person name="Tarcisio F."/>
            <person name="Conor M."/>
            <person name="Antonella G."/>
            <person name="Elisabetta G."/>
            <person name="Giulia F.S."/>
            <person name="Sara T."/>
            <person name="Anna F."/>
            <person name="Clotilde B."/>
            <person name="Roberto B."/>
            <person name="Veronica D.S."/>
            <person name="Fabio R."/>
            <person name="Monica P."/>
            <person name="Olivier J."/>
            <person name="Enrico T."/>
            <person name="Nicola S."/>
        </authorList>
    </citation>
    <scope>NUCLEOTIDE SEQUENCE [LARGE SCALE GENOMIC DNA]</scope>
    <source>
        <strain evidence="3 4">ATCC 27353</strain>
    </source>
</reference>
<evidence type="ECO:0000313" key="4">
    <source>
        <dbReference type="Proteomes" id="UP000193465"/>
    </source>
</evidence>
<name>A0A1X1T9R9_9MYCO</name>
<evidence type="ECO:0000313" key="3">
    <source>
        <dbReference type="EMBL" id="ORV41238.1"/>
    </source>
</evidence>
<dbReference type="EMBL" id="LQOT01000069">
    <property type="protein sequence ID" value="ORV41238.1"/>
    <property type="molecule type" value="Genomic_DNA"/>
</dbReference>
<dbReference type="PANTHER" id="PTHR23150">
    <property type="entry name" value="SULFATASE MODIFYING FACTOR 1, 2"/>
    <property type="match status" value="1"/>
</dbReference>
<dbReference type="AlphaFoldDB" id="A0A1X1T9R9"/>
<accession>A0A1X1T9R9</accession>
<feature type="domain" description="Sulfatase-modifying factor enzyme-like" evidence="2">
    <location>
        <begin position="2"/>
        <end position="285"/>
    </location>
</feature>
<sequence>MLTELVDIPAGVFRMGSTSFYPEEAPIHTVAVQPFALERHPVTNAQYAAFVAATGYVTVAEQHLDPARYGDAQPGALVFAPTSGPVDLRDWRQWWRWVPGANWRHPLGPHSGVEDKPDHPVVQVAYPDAAAYARWAGRRLPTEAEWEYAARAGAATTYSWGDEEKPGGELMANTWQGAFPYRNDGALGWSGTSPVGAFAANAWGLLDMIGNVWEWTTTVFWAHHRLDAPPSACCAPAAAGDPTVSQTLKGGSHLCAPEYCHRYRPAARSPQAQDTGTSHIGFRCATGGSESNLESGDTSPKL</sequence>
<evidence type="ECO:0000259" key="2">
    <source>
        <dbReference type="Pfam" id="PF03781"/>
    </source>
</evidence>
<comment type="caution">
    <text evidence="3">The sequence shown here is derived from an EMBL/GenBank/DDBJ whole genome shotgun (WGS) entry which is preliminary data.</text>
</comment>
<dbReference type="GO" id="GO:0120147">
    <property type="term" value="F:formylglycine-generating oxidase activity"/>
    <property type="evidence" value="ECO:0007669"/>
    <property type="project" value="TreeGrafter"/>
</dbReference>
<protein>
    <submittedName>
        <fullName evidence="3">Sulfatase-modifying factor 1</fullName>
    </submittedName>
</protein>